<dbReference type="SUPFAM" id="SSF110997">
    <property type="entry name" value="Sporulation related repeat"/>
    <property type="match status" value="1"/>
</dbReference>
<dbReference type="Proteomes" id="UP000006346">
    <property type="component" value="Chromosome"/>
</dbReference>
<evidence type="ECO:0000313" key="1">
    <source>
        <dbReference type="EMBL" id="AET70609.1"/>
    </source>
</evidence>
<evidence type="ECO:0000313" key="2">
    <source>
        <dbReference type="Proteomes" id="UP000006346"/>
    </source>
</evidence>
<protein>
    <recommendedName>
        <fullName evidence="3">Sporulation related protein</fullName>
    </recommendedName>
</protein>
<organism evidence="1 2">
    <name type="scientific">Desulfosporosinus orientis (strain ATCC 19365 / DSM 765 / NCIMB 8382 / VKM B-1628 / Singapore I)</name>
    <name type="common">Desulfotomaculum orientis</name>
    <dbReference type="NCBI Taxonomy" id="768706"/>
    <lineage>
        <taxon>Bacteria</taxon>
        <taxon>Bacillati</taxon>
        <taxon>Bacillota</taxon>
        <taxon>Clostridia</taxon>
        <taxon>Eubacteriales</taxon>
        <taxon>Desulfitobacteriaceae</taxon>
        <taxon>Desulfosporosinus</taxon>
    </lineage>
</organism>
<dbReference type="STRING" id="768706.Desor_5225"/>
<accession>G7W9P3</accession>
<dbReference type="InterPro" id="IPR036680">
    <property type="entry name" value="SPOR-like_sf"/>
</dbReference>
<keyword evidence="2" id="KW-1185">Reference proteome</keyword>
<dbReference type="PATRIC" id="fig|768706.3.peg.5320"/>
<dbReference type="HOGENOM" id="CLU_1208208_0_0_9"/>
<reference evidence="1 2" key="2">
    <citation type="journal article" date="2012" name="J. Bacteriol.">
        <title>Complete genome sequences of Desulfosporosinus orientis DSM765T, Desulfosporosinus youngiae DSM17734T, Desulfosporosinus meridiei DSM13257T, and Desulfosporosinus acidiphilus DSM22704T.</title>
        <authorList>
            <person name="Pester M."/>
            <person name="Brambilla E."/>
            <person name="Alazard D."/>
            <person name="Rattei T."/>
            <person name="Weinmaier T."/>
            <person name="Han J."/>
            <person name="Lucas S."/>
            <person name="Lapidus A."/>
            <person name="Cheng J.F."/>
            <person name="Goodwin L."/>
            <person name="Pitluck S."/>
            <person name="Peters L."/>
            <person name="Ovchinnikova G."/>
            <person name="Teshima H."/>
            <person name="Detter J.C."/>
            <person name="Han C.S."/>
            <person name="Tapia R."/>
            <person name="Land M.L."/>
            <person name="Hauser L."/>
            <person name="Kyrpides N.C."/>
            <person name="Ivanova N.N."/>
            <person name="Pagani I."/>
            <person name="Huntmann M."/>
            <person name="Wei C.L."/>
            <person name="Davenport K.W."/>
            <person name="Daligault H."/>
            <person name="Chain P.S."/>
            <person name="Chen A."/>
            <person name="Mavromatis K."/>
            <person name="Markowitz V."/>
            <person name="Szeto E."/>
            <person name="Mikhailova N."/>
            <person name="Pati A."/>
            <person name="Wagner M."/>
            <person name="Woyke T."/>
            <person name="Ollivier B."/>
            <person name="Klenk H.P."/>
            <person name="Spring S."/>
            <person name="Loy A."/>
        </authorList>
    </citation>
    <scope>NUCLEOTIDE SEQUENCE [LARGE SCALE GENOMIC DNA]</scope>
    <source>
        <strain evidence="2">ATCC 19365 / DSM 765 / NCIMB 8382 / VKM B-1628</strain>
    </source>
</reference>
<dbReference type="EMBL" id="CP003108">
    <property type="protein sequence ID" value="AET70609.1"/>
    <property type="molecule type" value="Genomic_DNA"/>
</dbReference>
<proteinExistence type="predicted"/>
<dbReference type="eggNOG" id="COG3087">
    <property type="taxonomic scope" value="Bacteria"/>
</dbReference>
<dbReference type="KEGG" id="dor:Desor_5225"/>
<name>G7W9P3_DESOD</name>
<reference evidence="2" key="1">
    <citation type="submission" date="2011-11" db="EMBL/GenBank/DDBJ databases">
        <title>Complete sequence of Desulfosporosinus orientis DSM 765.</title>
        <authorList>
            <person name="Lucas S."/>
            <person name="Han J."/>
            <person name="Lapidus A."/>
            <person name="Cheng J.-F."/>
            <person name="Goodwin L."/>
            <person name="Pitluck S."/>
            <person name="Peters L."/>
            <person name="Ovchinnikova G."/>
            <person name="Teshima H."/>
            <person name="Detter J.C."/>
            <person name="Han C."/>
            <person name="Tapia R."/>
            <person name="Land M."/>
            <person name="Hauser L."/>
            <person name="Kyrpides N."/>
            <person name="Ivanova N."/>
            <person name="Pagani I."/>
            <person name="Pester M."/>
            <person name="Spring S."/>
            <person name="Ollivier B."/>
            <person name="Rattei T."/>
            <person name="Klenk H.-P."/>
            <person name="Wagner M."/>
            <person name="Loy A."/>
            <person name="Woyke T."/>
        </authorList>
    </citation>
    <scope>NUCLEOTIDE SEQUENCE [LARGE SCALE GENOMIC DNA]</scope>
    <source>
        <strain evidence="2">ATCC 19365 / DSM 765 / NCIMB 8382 / VKM B-1628</strain>
    </source>
</reference>
<gene>
    <name evidence="1" type="ordered locus">Desor_5225</name>
</gene>
<dbReference type="OrthoDB" id="1794740at2"/>
<dbReference type="AlphaFoldDB" id="G7W9P3"/>
<evidence type="ECO:0008006" key="3">
    <source>
        <dbReference type="Google" id="ProtNLM"/>
    </source>
</evidence>
<dbReference type="RefSeq" id="WP_014187413.1">
    <property type="nucleotide sequence ID" value="NC_016584.1"/>
</dbReference>
<sequence>MKIIDQFRVLVVLILGLVALALLTWGIGKIYLELIGQPSQEKTVGQDKEKTNSNIILTLPKTSFWICQAGLFQNEENAQLTKGHMNVLGYKAEVISANPWIVGVGLGHSAEEIKELRELLAAQGISTIPKQIQLPQRSFRVGGNGAELTAAMLTNVNTILGRGITKEVLNQEEQLWAALAGEHPPKDLVGLHEAYNQIRSQTDAQQKNIGLSLFFHFQRIINAYSGK</sequence>
<dbReference type="GO" id="GO:0042834">
    <property type="term" value="F:peptidoglycan binding"/>
    <property type="evidence" value="ECO:0007669"/>
    <property type="project" value="InterPro"/>
</dbReference>